<gene>
    <name evidence="3" type="ORF">KC01_LOCUS6422</name>
</gene>
<dbReference type="AlphaFoldDB" id="A0AAV2JAR3"/>
<evidence type="ECO:0000313" key="3">
    <source>
        <dbReference type="EMBL" id="CAL1574726.1"/>
    </source>
</evidence>
<name>A0AAV2JAR3_KNICA</name>
<reference evidence="3 4" key="1">
    <citation type="submission" date="2024-04" db="EMBL/GenBank/DDBJ databases">
        <authorList>
            <person name="Waldvogel A.-M."/>
            <person name="Schoenle A."/>
        </authorList>
    </citation>
    <scope>NUCLEOTIDE SEQUENCE [LARGE SCALE GENOMIC DNA]</scope>
</reference>
<keyword evidence="1" id="KW-0175">Coiled coil</keyword>
<dbReference type="EMBL" id="OZ035834">
    <property type="protein sequence ID" value="CAL1574726.1"/>
    <property type="molecule type" value="Genomic_DNA"/>
</dbReference>
<feature type="compositionally biased region" description="Acidic residues" evidence="2">
    <location>
        <begin position="170"/>
        <end position="180"/>
    </location>
</feature>
<feature type="region of interest" description="Disordered" evidence="2">
    <location>
        <begin position="166"/>
        <end position="198"/>
    </location>
</feature>
<sequence length="233" mass="27279">MRLEQERSHLLTAHLQETQELKEEVRRLKTQKSATELQIQREEARALKEACVRSVDMNQNYSNMVSSLKEENLALKEACVRFVDKNQKYSNIVVESLQRAMTALEEERRLKDSTIREMEENLLCKKRNLRRQAETQSRILEALNDANMDLEALNHRMKILGAMNSRLHDDEDDDDDEEELQTGTQDQEPYQREEMEENLAEAWAQWDQMMGIKWNCKPEPVPPPPCPCCPSCT</sequence>
<keyword evidence="4" id="KW-1185">Reference proteome</keyword>
<dbReference type="Proteomes" id="UP001497482">
    <property type="component" value="Chromosome 12"/>
</dbReference>
<feature type="coiled-coil region" evidence="1">
    <location>
        <begin position="11"/>
        <end position="146"/>
    </location>
</feature>
<organism evidence="3 4">
    <name type="scientific">Knipowitschia caucasica</name>
    <name type="common">Caucasian dwarf goby</name>
    <name type="synonym">Pomatoschistus caucasicus</name>
    <dbReference type="NCBI Taxonomy" id="637954"/>
    <lineage>
        <taxon>Eukaryota</taxon>
        <taxon>Metazoa</taxon>
        <taxon>Chordata</taxon>
        <taxon>Craniata</taxon>
        <taxon>Vertebrata</taxon>
        <taxon>Euteleostomi</taxon>
        <taxon>Actinopterygii</taxon>
        <taxon>Neopterygii</taxon>
        <taxon>Teleostei</taxon>
        <taxon>Neoteleostei</taxon>
        <taxon>Acanthomorphata</taxon>
        <taxon>Gobiaria</taxon>
        <taxon>Gobiiformes</taxon>
        <taxon>Gobioidei</taxon>
        <taxon>Gobiidae</taxon>
        <taxon>Gobiinae</taxon>
        <taxon>Knipowitschia</taxon>
    </lineage>
</organism>
<evidence type="ECO:0000256" key="1">
    <source>
        <dbReference type="SAM" id="Coils"/>
    </source>
</evidence>
<accession>A0AAV2JAR3</accession>
<proteinExistence type="predicted"/>
<protein>
    <submittedName>
        <fullName evidence="3">Uncharacterized protein</fullName>
    </submittedName>
</protein>
<evidence type="ECO:0000313" key="4">
    <source>
        <dbReference type="Proteomes" id="UP001497482"/>
    </source>
</evidence>
<evidence type="ECO:0000256" key="2">
    <source>
        <dbReference type="SAM" id="MobiDB-lite"/>
    </source>
</evidence>